<name>A0A151X953_9HYME</name>
<proteinExistence type="predicted"/>
<keyword evidence="2" id="KW-1185">Reference proteome</keyword>
<reference evidence="1 2" key="1">
    <citation type="submission" date="2015-09" db="EMBL/GenBank/DDBJ databases">
        <title>Trachymyrmex zeteki WGS genome.</title>
        <authorList>
            <person name="Nygaard S."/>
            <person name="Hu H."/>
            <person name="Boomsma J."/>
            <person name="Zhang G."/>
        </authorList>
    </citation>
    <scope>NUCLEOTIDE SEQUENCE [LARGE SCALE GENOMIC DNA]</scope>
    <source>
        <strain evidence="1">Tzet28-1</strain>
        <tissue evidence="1">Whole body</tissue>
    </source>
</reference>
<evidence type="ECO:0000313" key="2">
    <source>
        <dbReference type="Proteomes" id="UP000075809"/>
    </source>
</evidence>
<accession>A0A151X953</accession>
<organism evidence="1 2">
    <name type="scientific">Mycetomoellerius zeteki</name>
    <dbReference type="NCBI Taxonomy" id="64791"/>
    <lineage>
        <taxon>Eukaryota</taxon>
        <taxon>Metazoa</taxon>
        <taxon>Ecdysozoa</taxon>
        <taxon>Arthropoda</taxon>
        <taxon>Hexapoda</taxon>
        <taxon>Insecta</taxon>
        <taxon>Pterygota</taxon>
        <taxon>Neoptera</taxon>
        <taxon>Endopterygota</taxon>
        <taxon>Hymenoptera</taxon>
        <taxon>Apocrita</taxon>
        <taxon>Aculeata</taxon>
        <taxon>Formicoidea</taxon>
        <taxon>Formicidae</taxon>
        <taxon>Myrmicinae</taxon>
        <taxon>Mycetomoellerius</taxon>
    </lineage>
</organism>
<gene>
    <name evidence="1" type="ORF">ALC60_04097</name>
</gene>
<dbReference type="EMBL" id="KQ982383">
    <property type="protein sequence ID" value="KYQ56893.1"/>
    <property type="molecule type" value="Genomic_DNA"/>
</dbReference>
<sequence length="65" mass="7456">MAVRALSQRKHAVGSIYTVTHAFNVAVSCHRRRRRRWPYLAMSTLNVGLTFNSARLACKLWTNLP</sequence>
<protein>
    <submittedName>
        <fullName evidence="1">Uncharacterized protein</fullName>
    </submittedName>
</protein>
<dbReference type="AlphaFoldDB" id="A0A151X953"/>
<evidence type="ECO:0000313" key="1">
    <source>
        <dbReference type="EMBL" id="KYQ56893.1"/>
    </source>
</evidence>
<dbReference type="PROSITE" id="PS51257">
    <property type="entry name" value="PROKAR_LIPOPROTEIN"/>
    <property type="match status" value="1"/>
</dbReference>
<dbReference type="Proteomes" id="UP000075809">
    <property type="component" value="Unassembled WGS sequence"/>
</dbReference>